<dbReference type="RefSeq" id="WP_342024998.1">
    <property type="nucleotide sequence ID" value="NZ_CP151657.1"/>
</dbReference>
<name>A0ABZ3A103_9MICC</name>
<dbReference type="Proteomes" id="UP001448858">
    <property type="component" value="Chromosome"/>
</dbReference>
<reference evidence="1 2" key="1">
    <citation type="submission" date="2024-04" db="EMBL/GenBank/DDBJ databases">
        <title>Arthrobacter sp. from Plains bison fecal sample.</title>
        <authorList>
            <person name="Ruzzini A."/>
        </authorList>
    </citation>
    <scope>NUCLEOTIDE SEQUENCE [LARGE SCALE GENOMIC DNA]</scope>
    <source>
        <strain evidence="1 2">EINP1</strain>
    </source>
</reference>
<sequence>MDERIDRALAITPSSSPLHRAYISQPVQPLEEWMTGSPLMQVTFQQD</sequence>
<evidence type="ECO:0000313" key="1">
    <source>
        <dbReference type="EMBL" id="WZP17401.1"/>
    </source>
</evidence>
<protein>
    <submittedName>
        <fullName evidence="1">Uncharacterized protein</fullName>
    </submittedName>
</protein>
<evidence type="ECO:0000313" key="2">
    <source>
        <dbReference type="Proteomes" id="UP001448858"/>
    </source>
</evidence>
<dbReference type="EMBL" id="CP151657">
    <property type="protein sequence ID" value="WZP17401.1"/>
    <property type="molecule type" value="Genomic_DNA"/>
</dbReference>
<gene>
    <name evidence="1" type="ORF">AAE021_07545</name>
</gene>
<keyword evidence="2" id="KW-1185">Reference proteome</keyword>
<organism evidence="1 2">
    <name type="scientific">Arthrobacter citreus</name>
    <dbReference type="NCBI Taxonomy" id="1670"/>
    <lineage>
        <taxon>Bacteria</taxon>
        <taxon>Bacillati</taxon>
        <taxon>Actinomycetota</taxon>
        <taxon>Actinomycetes</taxon>
        <taxon>Micrococcales</taxon>
        <taxon>Micrococcaceae</taxon>
        <taxon>Arthrobacter</taxon>
    </lineage>
</organism>
<accession>A0ABZ3A103</accession>
<proteinExistence type="predicted"/>